<dbReference type="EC" id="1.-.-.-" evidence="2"/>
<dbReference type="SUPFAM" id="SSF51395">
    <property type="entry name" value="FMN-linked oxidoreductases"/>
    <property type="match status" value="1"/>
</dbReference>
<gene>
    <name evidence="2" type="primary">nemA_3</name>
    <name evidence="2" type="ORF">NCTC12998_07467</name>
</gene>
<accession>A0A485D7Y2</accession>
<dbReference type="Pfam" id="PF00724">
    <property type="entry name" value="Oxidored_FMN"/>
    <property type="match status" value="1"/>
</dbReference>
<dbReference type="InterPro" id="IPR013785">
    <property type="entry name" value="Aldolase_TIM"/>
</dbReference>
<name>A0A485D7Y2_RAOPL</name>
<evidence type="ECO:0000313" key="3">
    <source>
        <dbReference type="Proteomes" id="UP000345637"/>
    </source>
</evidence>
<dbReference type="AlphaFoldDB" id="A0A485D7Y2"/>
<dbReference type="GO" id="GO:0010181">
    <property type="term" value="F:FMN binding"/>
    <property type="evidence" value="ECO:0007669"/>
    <property type="project" value="InterPro"/>
</dbReference>
<reference evidence="2 3" key="1">
    <citation type="submission" date="2019-03" db="EMBL/GenBank/DDBJ databases">
        <authorList>
            <consortium name="Pathogen Informatics"/>
        </authorList>
    </citation>
    <scope>NUCLEOTIDE SEQUENCE [LARGE SCALE GENOMIC DNA]</scope>
    <source>
        <strain evidence="2 3">NCTC12998</strain>
    </source>
</reference>
<protein>
    <submittedName>
        <fullName evidence="2">N-ethylmaleimide reductase</fullName>
        <ecNumber evidence="2">1.-.-.-</ecNumber>
    </submittedName>
</protein>
<dbReference type="InterPro" id="IPR001155">
    <property type="entry name" value="OxRdtase_FMN_N"/>
</dbReference>
<dbReference type="GO" id="GO:0016491">
    <property type="term" value="F:oxidoreductase activity"/>
    <property type="evidence" value="ECO:0007669"/>
    <property type="project" value="UniProtKB-KW"/>
</dbReference>
<proteinExistence type="predicted"/>
<evidence type="ECO:0000313" key="2">
    <source>
        <dbReference type="EMBL" id="VFS92811.1"/>
    </source>
</evidence>
<dbReference type="Gene3D" id="3.20.20.70">
    <property type="entry name" value="Aldolase class I"/>
    <property type="match status" value="1"/>
</dbReference>
<dbReference type="EMBL" id="CAADJE010000042">
    <property type="protein sequence ID" value="VFS92811.1"/>
    <property type="molecule type" value="Genomic_DNA"/>
</dbReference>
<sequence length="53" mass="5902">MENRTLFDSYQLKTLSLKNRIVMAPMTRARALQPGNVPSALMAAYYSSAPARV</sequence>
<keyword evidence="2" id="KW-0560">Oxidoreductase</keyword>
<organism evidence="2 3">
    <name type="scientific">Raoultella planticola</name>
    <name type="common">Klebsiella planticola</name>
    <dbReference type="NCBI Taxonomy" id="575"/>
    <lineage>
        <taxon>Bacteria</taxon>
        <taxon>Pseudomonadati</taxon>
        <taxon>Pseudomonadota</taxon>
        <taxon>Gammaproteobacteria</taxon>
        <taxon>Enterobacterales</taxon>
        <taxon>Enterobacteriaceae</taxon>
        <taxon>Klebsiella/Raoultella group</taxon>
        <taxon>Raoultella</taxon>
    </lineage>
</organism>
<feature type="domain" description="NADH:flavin oxidoreductase/NADH oxidase N-terminal" evidence="1">
    <location>
        <begin position="6"/>
        <end position="47"/>
    </location>
</feature>
<evidence type="ECO:0000259" key="1">
    <source>
        <dbReference type="Pfam" id="PF00724"/>
    </source>
</evidence>
<dbReference type="Proteomes" id="UP000345637">
    <property type="component" value="Unassembled WGS sequence"/>
</dbReference>